<dbReference type="RefSeq" id="WP_067277448.1">
    <property type="nucleotide sequence ID" value="NZ_LOHS01000076.1"/>
</dbReference>
<keyword evidence="2" id="KW-1185">Reference proteome</keyword>
<evidence type="ECO:0000313" key="1">
    <source>
        <dbReference type="EMBL" id="OAH13417.1"/>
    </source>
</evidence>
<dbReference type="PATRIC" id="fig|1716141.3.peg.3254"/>
<protein>
    <submittedName>
        <fullName evidence="1">Uncharacterized protein</fullName>
    </submittedName>
</protein>
<gene>
    <name evidence="1" type="ORF">STSP_30950</name>
</gene>
<accession>A0A177HSH6</accession>
<dbReference type="OrthoDB" id="4322115at2"/>
<proteinExistence type="predicted"/>
<sequence>MNDLTITAHLEPDTRTRVACFPDMGADSGGRFVTLRIGGGSVEIALIAIPGTAEVLRALATAASEAAGELDSMTALPEVIA</sequence>
<reference evidence="1 2" key="1">
    <citation type="submission" date="2015-12" db="EMBL/GenBank/DDBJ databases">
        <title>Genome sequence of Streptomyces sp. G25.</title>
        <authorList>
            <person name="Poehlein A."/>
            <person name="Roettig A."/>
            <person name="Hiessl S."/>
            <person name="Hauschild P."/>
            <person name="Schauer J."/>
            <person name="Madkour M.H."/>
            <person name="Al-Ansari A.M."/>
            <person name="Almakishah N.H."/>
            <person name="Steinbuechel A."/>
            <person name="Daniel R."/>
        </authorList>
    </citation>
    <scope>NUCLEOTIDE SEQUENCE [LARGE SCALE GENOMIC DNA]</scope>
    <source>
        <strain evidence="2">G25(2015)</strain>
    </source>
</reference>
<comment type="caution">
    <text evidence="1">The sequence shown here is derived from an EMBL/GenBank/DDBJ whole genome shotgun (WGS) entry which is preliminary data.</text>
</comment>
<name>A0A177HSH6_9ACTN</name>
<evidence type="ECO:0000313" key="2">
    <source>
        <dbReference type="Proteomes" id="UP000077381"/>
    </source>
</evidence>
<dbReference type="STRING" id="1716141.STSP_30950"/>
<dbReference type="EMBL" id="LOHS01000076">
    <property type="protein sequence ID" value="OAH13417.1"/>
    <property type="molecule type" value="Genomic_DNA"/>
</dbReference>
<dbReference type="AlphaFoldDB" id="A0A177HSH6"/>
<organism evidence="1 2">
    <name type="scientific">Streptomyces jeddahensis</name>
    <dbReference type="NCBI Taxonomy" id="1716141"/>
    <lineage>
        <taxon>Bacteria</taxon>
        <taxon>Bacillati</taxon>
        <taxon>Actinomycetota</taxon>
        <taxon>Actinomycetes</taxon>
        <taxon>Kitasatosporales</taxon>
        <taxon>Streptomycetaceae</taxon>
        <taxon>Streptomyces</taxon>
    </lineage>
</organism>
<dbReference type="Proteomes" id="UP000077381">
    <property type="component" value="Unassembled WGS sequence"/>
</dbReference>